<dbReference type="SUPFAM" id="SSF52172">
    <property type="entry name" value="CheY-like"/>
    <property type="match status" value="1"/>
</dbReference>
<dbReference type="InterPro" id="IPR001789">
    <property type="entry name" value="Sig_transdc_resp-reg_receiver"/>
</dbReference>
<name>A0ABR7J8S1_9FLAO</name>
<feature type="domain" description="Response regulatory" evidence="2">
    <location>
        <begin position="4"/>
        <end position="128"/>
    </location>
</feature>
<evidence type="ECO:0000313" key="4">
    <source>
        <dbReference type="Proteomes" id="UP000629963"/>
    </source>
</evidence>
<keyword evidence="4" id="KW-1185">Reference proteome</keyword>
<dbReference type="PANTHER" id="PTHR43228:SF1">
    <property type="entry name" value="TWO-COMPONENT RESPONSE REGULATOR ARR22"/>
    <property type="match status" value="1"/>
</dbReference>
<dbReference type="Proteomes" id="UP000629963">
    <property type="component" value="Unassembled WGS sequence"/>
</dbReference>
<dbReference type="RefSeq" id="WP_187010383.1">
    <property type="nucleotide sequence ID" value="NZ_JACRUI010000003.1"/>
</dbReference>
<dbReference type="Pfam" id="PF00072">
    <property type="entry name" value="Response_reg"/>
    <property type="match status" value="1"/>
</dbReference>
<keyword evidence="1" id="KW-0597">Phosphoprotein</keyword>
<dbReference type="Gene3D" id="3.40.50.2300">
    <property type="match status" value="1"/>
</dbReference>
<protein>
    <submittedName>
        <fullName evidence="3">Response regulator</fullName>
    </submittedName>
</protein>
<comment type="caution">
    <text evidence="3">The sequence shown here is derived from an EMBL/GenBank/DDBJ whole genome shotgun (WGS) entry which is preliminary data.</text>
</comment>
<dbReference type="PROSITE" id="PS50110">
    <property type="entry name" value="RESPONSE_REGULATORY"/>
    <property type="match status" value="1"/>
</dbReference>
<dbReference type="PANTHER" id="PTHR43228">
    <property type="entry name" value="TWO-COMPONENT RESPONSE REGULATOR"/>
    <property type="match status" value="1"/>
</dbReference>
<evidence type="ECO:0000259" key="2">
    <source>
        <dbReference type="PROSITE" id="PS50110"/>
    </source>
</evidence>
<organism evidence="3 4">
    <name type="scientific">Flavobacterium kayseriense</name>
    <dbReference type="NCBI Taxonomy" id="2764714"/>
    <lineage>
        <taxon>Bacteria</taxon>
        <taxon>Pseudomonadati</taxon>
        <taxon>Bacteroidota</taxon>
        <taxon>Flavobacteriia</taxon>
        <taxon>Flavobacteriales</taxon>
        <taxon>Flavobacteriaceae</taxon>
        <taxon>Flavobacterium</taxon>
    </lineage>
</organism>
<dbReference type="InterPro" id="IPR052048">
    <property type="entry name" value="ST_Response_Regulator"/>
</dbReference>
<gene>
    <name evidence="3" type="ORF">H8R23_10760</name>
</gene>
<accession>A0ABR7J8S1</accession>
<dbReference type="EMBL" id="JACRUJ010000003">
    <property type="protein sequence ID" value="MBC5841887.1"/>
    <property type="molecule type" value="Genomic_DNA"/>
</dbReference>
<evidence type="ECO:0000313" key="3">
    <source>
        <dbReference type="EMBL" id="MBC5841887.1"/>
    </source>
</evidence>
<evidence type="ECO:0000256" key="1">
    <source>
        <dbReference type="PROSITE-ProRule" id="PRU00169"/>
    </source>
</evidence>
<sequence length="128" mass="14415">MKKELYIIDDDNIYRMIASRMITRVAPDALITECENGQIGLSALAQNTNLDSEIIVLLDINMPILNGWGFLDQIVDLNFFKNSTIKIYIVSSSTDESDLLKAQQYDFLGGFLHKPLSKEDLISIIDVS</sequence>
<dbReference type="InterPro" id="IPR011006">
    <property type="entry name" value="CheY-like_superfamily"/>
</dbReference>
<feature type="modified residue" description="4-aspartylphosphate" evidence="1">
    <location>
        <position position="59"/>
    </location>
</feature>
<dbReference type="SMART" id="SM00448">
    <property type="entry name" value="REC"/>
    <property type="match status" value="1"/>
</dbReference>
<proteinExistence type="predicted"/>
<reference evidence="3 4" key="1">
    <citation type="submission" date="2020-08" db="EMBL/GenBank/DDBJ databases">
        <title>Description of novel Flavobacterium F-380 isolate.</title>
        <authorList>
            <person name="Saticioglu I.B."/>
            <person name="Duman M."/>
            <person name="Altun S."/>
        </authorList>
    </citation>
    <scope>NUCLEOTIDE SEQUENCE [LARGE SCALE GENOMIC DNA]</scope>
    <source>
        <strain evidence="3 4">F-380</strain>
    </source>
</reference>